<organism evidence="1 2">
    <name type="scientific">Artemisia annua</name>
    <name type="common">Sweet wormwood</name>
    <dbReference type="NCBI Taxonomy" id="35608"/>
    <lineage>
        <taxon>Eukaryota</taxon>
        <taxon>Viridiplantae</taxon>
        <taxon>Streptophyta</taxon>
        <taxon>Embryophyta</taxon>
        <taxon>Tracheophyta</taxon>
        <taxon>Spermatophyta</taxon>
        <taxon>Magnoliopsida</taxon>
        <taxon>eudicotyledons</taxon>
        <taxon>Gunneridae</taxon>
        <taxon>Pentapetalae</taxon>
        <taxon>asterids</taxon>
        <taxon>campanulids</taxon>
        <taxon>Asterales</taxon>
        <taxon>Asteraceae</taxon>
        <taxon>Asteroideae</taxon>
        <taxon>Anthemideae</taxon>
        <taxon>Artemisiinae</taxon>
        <taxon>Artemisia</taxon>
    </lineage>
</organism>
<evidence type="ECO:0000313" key="1">
    <source>
        <dbReference type="EMBL" id="PWA44496.1"/>
    </source>
</evidence>
<dbReference type="OrthoDB" id="1600564at2759"/>
<reference evidence="1 2" key="1">
    <citation type="journal article" date="2018" name="Mol. Plant">
        <title>The genome of Artemisia annua provides insight into the evolution of Asteraceae family and artemisinin biosynthesis.</title>
        <authorList>
            <person name="Shen Q."/>
            <person name="Zhang L."/>
            <person name="Liao Z."/>
            <person name="Wang S."/>
            <person name="Yan T."/>
            <person name="Shi P."/>
            <person name="Liu M."/>
            <person name="Fu X."/>
            <person name="Pan Q."/>
            <person name="Wang Y."/>
            <person name="Lv Z."/>
            <person name="Lu X."/>
            <person name="Zhang F."/>
            <person name="Jiang W."/>
            <person name="Ma Y."/>
            <person name="Chen M."/>
            <person name="Hao X."/>
            <person name="Li L."/>
            <person name="Tang Y."/>
            <person name="Lv G."/>
            <person name="Zhou Y."/>
            <person name="Sun X."/>
            <person name="Brodelius P.E."/>
            <person name="Rose J.K.C."/>
            <person name="Tang K."/>
        </authorList>
    </citation>
    <scope>NUCLEOTIDE SEQUENCE [LARGE SCALE GENOMIC DNA]</scope>
    <source>
        <strain evidence="2">cv. Huhao1</strain>
        <tissue evidence="1">Leaf</tissue>
    </source>
</reference>
<comment type="caution">
    <text evidence="1">The sequence shown here is derived from an EMBL/GenBank/DDBJ whole genome shotgun (WGS) entry which is preliminary data.</text>
</comment>
<sequence length="355" mass="41003">MAIICCHFSCFFMHNWQQQQVIHVLRFQYMFEDKFEGSKNRISQVAEIKDVWVKFRWFETGRKRLPGRIWPDNHMLYGFARKMVVSRVGAIGCYPTQKRTNSTGECIVETEKWSARYNEELMIMLQDLKSDSIFPSFQSDSTCGFPHLSWTEYDEVTAFSGVFTPSFVRDVYETEMEHGGSLLHFLITAGQVGNLELQFAGVQTGCKWDNTKKRMINGNDVLENDGGGMTPEGLRTCMSLDTQKRKQQIRAPFSPQIDHHNVLTSVTKSGTPSQSVNHHLLCHHHPLYLHPICKETMGKLILELHHVLLLGILEINQFLLLLHLAYKPHLYFQSSQVQMEIMAMVHQLLPRSQLL</sequence>
<accession>A0A2U1L669</accession>
<dbReference type="AlphaFoldDB" id="A0A2U1L669"/>
<proteinExistence type="predicted"/>
<protein>
    <submittedName>
        <fullName evidence="1">Uncharacterized protein</fullName>
    </submittedName>
</protein>
<evidence type="ECO:0000313" key="2">
    <source>
        <dbReference type="Proteomes" id="UP000245207"/>
    </source>
</evidence>
<name>A0A2U1L669_ARTAN</name>
<gene>
    <name evidence="1" type="ORF">CTI12_AA525930</name>
</gene>
<dbReference type="EMBL" id="PKPP01011254">
    <property type="protein sequence ID" value="PWA44496.1"/>
    <property type="molecule type" value="Genomic_DNA"/>
</dbReference>
<keyword evidence="2" id="KW-1185">Reference proteome</keyword>
<dbReference type="Proteomes" id="UP000245207">
    <property type="component" value="Unassembled WGS sequence"/>
</dbReference>